<protein>
    <recommendedName>
        <fullName evidence="1">RNA-directed DNA polymerase</fullName>
        <ecNumber evidence="1">2.7.7.49</ecNumber>
    </recommendedName>
</protein>
<keyword evidence="6 11" id="KW-0695">RNA-directed DNA polymerase</keyword>
<evidence type="ECO:0000259" key="10">
    <source>
        <dbReference type="PROSITE" id="PS50878"/>
    </source>
</evidence>
<organism evidence="11 12">
    <name type="scientific">Bacillus norwichensis</name>
    <dbReference type="NCBI Taxonomy" id="2762217"/>
    <lineage>
        <taxon>Bacteria</taxon>
        <taxon>Bacillati</taxon>
        <taxon>Bacillota</taxon>
        <taxon>Bacilli</taxon>
        <taxon>Bacillales</taxon>
        <taxon>Bacillaceae</taxon>
        <taxon>Bacillus</taxon>
    </lineage>
</organism>
<evidence type="ECO:0000256" key="5">
    <source>
        <dbReference type="ARBA" id="ARBA00022842"/>
    </source>
</evidence>
<keyword evidence="12" id="KW-1185">Reference proteome</keyword>
<dbReference type="CDD" id="cd03487">
    <property type="entry name" value="RT_Bac_retron_II"/>
    <property type="match status" value="1"/>
</dbReference>
<dbReference type="PANTHER" id="PTHR34047:SF7">
    <property type="entry name" value="RNA-DIRECTED DNA POLYMERASE"/>
    <property type="match status" value="1"/>
</dbReference>
<dbReference type="InterPro" id="IPR000123">
    <property type="entry name" value="Reverse_transcriptase_msDNA"/>
</dbReference>
<comment type="catalytic activity">
    <reaction evidence="9">
        <text>DNA(n) + a 2'-deoxyribonucleoside 5'-triphosphate = DNA(n+1) + diphosphate</text>
        <dbReference type="Rhea" id="RHEA:22508"/>
        <dbReference type="Rhea" id="RHEA-COMP:17339"/>
        <dbReference type="Rhea" id="RHEA-COMP:17340"/>
        <dbReference type="ChEBI" id="CHEBI:33019"/>
        <dbReference type="ChEBI" id="CHEBI:61560"/>
        <dbReference type="ChEBI" id="CHEBI:173112"/>
        <dbReference type="EC" id="2.7.7.49"/>
    </reaction>
</comment>
<evidence type="ECO:0000256" key="9">
    <source>
        <dbReference type="ARBA" id="ARBA00048173"/>
    </source>
</evidence>
<evidence type="ECO:0000256" key="1">
    <source>
        <dbReference type="ARBA" id="ARBA00012493"/>
    </source>
</evidence>
<name>A0ABR8VN04_9BACI</name>
<keyword evidence="3" id="KW-0548">Nucleotidyltransferase</keyword>
<keyword evidence="4" id="KW-0479">Metal-binding</keyword>
<evidence type="ECO:0000313" key="11">
    <source>
        <dbReference type="EMBL" id="MBD8006152.1"/>
    </source>
</evidence>
<dbReference type="SUPFAM" id="SSF56672">
    <property type="entry name" value="DNA/RNA polymerases"/>
    <property type="match status" value="1"/>
</dbReference>
<evidence type="ECO:0000256" key="6">
    <source>
        <dbReference type="ARBA" id="ARBA00022918"/>
    </source>
</evidence>
<dbReference type="PRINTS" id="PR00866">
    <property type="entry name" value="RNADNAPOLMS"/>
</dbReference>
<comment type="caution">
    <text evidence="11">The sequence shown here is derived from an EMBL/GenBank/DDBJ whole genome shotgun (WGS) entry which is preliminary data.</text>
</comment>
<gene>
    <name evidence="11" type="ORF">H9631_13805</name>
</gene>
<keyword evidence="2" id="KW-0808">Transferase</keyword>
<evidence type="ECO:0000256" key="8">
    <source>
        <dbReference type="ARBA" id="ARBA00034120"/>
    </source>
</evidence>
<feature type="domain" description="Reverse transcriptase" evidence="10">
    <location>
        <begin position="1"/>
        <end position="144"/>
    </location>
</feature>
<sequence length="309" mass="36417">MTNPHTYSLYLLQLDIKDFFPSISKERVFYIFKNTGYNNVISNVLANLCTLNGSLPQGGVTSPYLSNLVCYSLDRRLQGLCGKRDIIYTRYADDLTFSCDNKEILKNLFNVIKEILEDEGFELNKSKIRFLSPISHKNITGITIDSRRQLKVNKTLKKKVRAMIHKSIVSGDYKESSKILGYVSYIDSIEKGFKEKVLDYINSLIKKDYKYFDGTVKAYNRNKLYKELNTMEKQDFHSDLDKYYKNDQMLRFNIERDTFIFYEYIEMLESRRQYLSKYNLRDEKVDNELLEYRQSAVSIDVDEDPTGFF</sequence>
<dbReference type="EC" id="2.7.7.49" evidence="1"/>
<dbReference type="Pfam" id="PF00078">
    <property type="entry name" value="RVT_1"/>
    <property type="match status" value="1"/>
</dbReference>
<dbReference type="InterPro" id="IPR043502">
    <property type="entry name" value="DNA/RNA_pol_sf"/>
</dbReference>
<reference evidence="11 12" key="1">
    <citation type="submission" date="2020-08" db="EMBL/GenBank/DDBJ databases">
        <title>A Genomic Blueprint of the Chicken Gut Microbiome.</title>
        <authorList>
            <person name="Gilroy R."/>
            <person name="Ravi A."/>
            <person name="Getino M."/>
            <person name="Pursley I."/>
            <person name="Horton D.L."/>
            <person name="Alikhan N.-F."/>
            <person name="Baker D."/>
            <person name="Gharbi K."/>
            <person name="Hall N."/>
            <person name="Watson M."/>
            <person name="Adriaenssens E.M."/>
            <person name="Foster-Nyarko E."/>
            <person name="Jarju S."/>
            <person name="Secka A."/>
            <person name="Antonio M."/>
            <person name="Oren A."/>
            <person name="Chaudhuri R."/>
            <person name="La Ragione R.M."/>
            <person name="Hildebrand F."/>
            <person name="Pallen M.J."/>
        </authorList>
    </citation>
    <scope>NUCLEOTIDE SEQUENCE [LARGE SCALE GENOMIC DNA]</scope>
    <source>
        <strain evidence="11 12">Sa1BUA2</strain>
    </source>
</reference>
<evidence type="ECO:0000256" key="4">
    <source>
        <dbReference type="ARBA" id="ARBA00022723"/>
    </source>
</evidence>
<accession>A0ABR8VN04</accession>
<keyword evidence="7" id="KW-0051">Antiviral defense</keyword>
<evidence type="ECO:0000313" key="12">
    <source>
        <dbReference type="Proteomes" id="UP000648182"/>
    </source>
</evidence>
<dbReference type="InterPro" id="IPR000477">
    <property type="entry name" value="RT_dom"/>
</dbReference>
<evidence type="ECO:0000256" key="7">
    <source>
        <dbReference type="ARBA" id="ARBA00023118"/>
    </source>
</evidence>
<evidence type="ECO:0000256" key="2">
    <source>
        <dbReference type="ARBA" id="ARBA00022679"/>
    </source>
</evidence>
<dbReference type="PROSITE" id="PS50878">
    <property type="entry name" value="RT_POL"/>
    <property type="match status" value="1"/>
</dbReference>
<evidence type="ECO:0000256" key="3">
    <source>
        <dbReference type="ARBA" id="ARBA00022695"/>
    </source>
</evidence>
<dbReference type="EMBL" id="JACSPV010000025">
    <property type="protein sequence ID" value="MBD8006152.1"/>
    <property type="molecule type" value="Genomic_DNA"/>
</dbReference>
<dbReference type="InterPro" id="IPR051083">
    <property type="entry name" value="GrpII_Intron_Splice-Mob/Def"/>
</dbReference>
<keyword evidence="5" id="KW-0460">Magnesium</keyword>
<dbReference type="Proteomes" id="UP000648182">
    <property type="component" value="Unassembled WGS sequence"/>
</dbReference>
<proteinExistence type="inferred from homology"/>
<dbReference type="GO" id="GO:0003964">
    <property type="term" value="F:RNA-directed DNA polymerase activity"/>
    <property type="evidence" value="ECO:0007669"/>
    <property type="project" value="UniProtKB-KW"/>
</dbReference>
<dbReference type="RefSeq" id="WP_191813740.1">
    <property type="nucleotide sequence ID" value="NZ_JACSPV010000025.1"/>
</dbReference>
<comment type="similarity">
    <text evidence="8">Belongs to the bacterial reverse transcriptase family.</text>
</comment>
<dbReference type="PANTHER" id="PTHR34047">
    <property type="entry name" value="NUCLEAR INTRON MATURASE 1, MITOCHONDRIAL-RELATED"/>
    <property type="match status" value="1"/>
</dbReference>